<reference evidence="2" key="1">
    <citation type="submission" date="2021-01" db="EMBL/GenBank/DDBJ databases">
        <authorList>
            <consortium name="Genoscope - CEA"/>
            <person name="William W."/>
        </authorList>
    </citation>
    <scope>NUCLEOTIDE SEQUENCE</scope>
</reference>
<keyword evidence="1" id="KW-0732">Signal</keyword>
<name>A0A8S1WQK7_PAROT</name>
<dbReference type="AlphaFoldDB" id="A0A8S1WQK7"/>
<sequence length="175" mass="20016">MAKRIHQLFVFILLINMSLIANQLCLRQQAKVKSIIRGHYKNAFSQSKGALITSKLLNGFLGGDNGSCLRDTIYTLSAYTYSQIGYSINLGLFQKQEINTLKIWLWDGDNRYYNIKIFIILDGQETQIFNNLAKSILTLTFPSQIVSGFRILNVAGNTYNQFLHIIKFEGFYKLS</sequence>
<dbReference type="Proteomes" id="UP000683925">
    <property type="component" value="Unassembled WGS sequence"/>
</dbReference>
<feature type="signal peptide" evidence="1">
    <location>
        <begin position="1"/>
        <end position="21"/>
    </location>
</feature>
<dbReference type="OMA" id="DAIYRIN"/>
<organism evidence="2 3">
    <name type="scientific">Paramecium octaurelia</name>
    <dbReference type="NCBI Taxonomy" id="43137"/>
    <lineage>
        <taxon>Eukaryota</taxon>
        <taxon>Sar</taxon>
        <taxon>Alveolata</taxon>
        <taxon>Ciliophora</taxon>
        <taxon>Intramacronucleata</taxon>
        <taxon>Oligohymenophorea</taxon>
        <taxon>Peniculida</taxon>
        <taxon>Parameciidae</taxon>
        <taxon>Paramecium</taxon>
    </lineage>
</organism>
<dbReference type="OrthoDB" id="304651at2759"/>
<evidence type="ECO:0000313" key="3">
    <source>
        <dbReference type="Proteomes" id="UP000683925"/>
    </source>
</evidence>
<dbReference type="EMBL" id="CAJJDP010000090">
    <property type="protein sequence ID" value="CAD8187996.1"/>
    <property type="molecule type" value="Genomic_DNA"/>
</dbReference>
<gene>
    <name evidence="2" type="ORF">POCTA_138.1.T0910177</name>
</gene>
<feature type="chain" id="PRO_5035813055" evidence="1">
    <location>
        <begin position="22"/>
        <end position="175"/>
    </location>
</feature>
<accession>A0A8S1WQK7</accession>
<proteinExistence type="predicted"/>
<evidence type="ECO:0000256" key="1">
    <source>
        <dbReference type="SAM" id="SignalP"/>
    </source>
</evidence>
<protein>
    <submittedName>
        <fullName evidence="2">Uncharacterized protein</fullName>
    </submittedName>
</protein>
<evidence type="ECO:0000313" key="2">
    <source>
        <dbReference type="EMBL" id="CAD8187996.1"/>
    </source>
</evidence>
<keyword evidence="3" id="KW-1185">Reference proteome</keyword>
<comment type="caution">
    <text evidence="2">The sequence shown here is derived from an EMBL/GenBank/DDBJ whole genome shotgun (WGS) entry which is preliminary data.</text>
</comment>